<feature type="domain" description="At1g68980-like TPR repeats" evidence="4">
    <location>
        <begin position="7"/>
        <end position="133"/>
    </location>
</feature>
<name>S8DVB7_9LAMI</name>
<protein>
    <recommendedName>
        <fullName evidence="4">At1g68980-like TPR repeats domain-containing protein</fullName>
    </recommendedName>
</protein>
<evidence type="ECO:0000313" key="6">
    <source>
        <dbReference type="Proteomes" id="UP000015453"/>
    </source>
</evidence>
<dbReference type="NCBIfam" id="TIGR00756">
    <property type="entry name" value="PPR"/>
    <property type="match status" value="2"/>
</dbReference>
<dbReference type="Pfam" id="PF13041">
    <property type="entry name" value="PPR_2"/>
    <property type="match status" value="1"/>
</dbReference>
<keyword evidence="6" id="KW-1185">Reference proteome</keyword>
<evidence type="ECO:0000256" key="3">
    <source>
        <dbReference type="PROSITE-ProRule" id="PRU00708"/>
    </source>
</evidence>
<organism evidence="5 6">
    <name type="scientific">Genlisea aurea</name>
    <dbReference type="NCBI Taxonomy" id="192259"/>
    <lineage>
        <taxon>Eukaryota</taxon>
        <taxon>Viridiplantae</taxon>
        <taxon>Streptophyta</taxon>
        <taxon>Embryophyta</taxon>
        <taxon>Tracheophyta</taxon>
        <taxon>Spermatophyta</taxon>
        <taxon>Magnoliopsida</taxon>
        <taxon>eudicotyledons</taxon>
        <taxon>Gunneridae</taxon>
        <taxon>Pentapetalae</taxon>
        <taxon>asterids</taxon>
        <taxon>lamiids</taxon>
        <taxon>Lamiales</taxon>
        <taxon>Lentibulariaceae</taxon>
        <taxon>Genlisea</taxon>
    </lineage>
</organism>
<dbReference type="Gene3D" id="1.25.40.10">
    <property type="entry name" value="Tetratricopeptide repeat domain"/>
    <property type="match status" value="3"/>
</dbReference>
<comment type="similarity">
    <text evidence="1">Belongs to the PPR family. P subfamily.</text>
</comment>
<dbReference type="PANTHER" id="PTHR46598:SF1">
    <property type="entry name" value="OS10G0422566 PROTEIN"/>
    <property type="match status" value="1"/>
</dbReference>
<proteinExistence type="inferred from homology"/>
<gene>
    <name evidence="5" type="ORF">M569_07652</name>
</gene>
<sequence length="657" mass="74295">VLVRARDIGKLHEELETAIDERRVEDAWNLHEKHKQVEGFARKSTVCKLIARLTESSDVKWLEKAYGLVSKAFEDHKQTLFDANILMYLSLGLAKCGLPIPASTLLRKLIQMEHYPPATVWSVIVAYMSRNSSGSYLAAELALEIGYLFQDGRIDPRKKCNRPLISMKPNPVAFNIVLAGCLLFGITRKAELLLDMIPRINMKPDATTLIVMAYIYERNGRIEELRKLRRHIEEVPNLSDNQLRQFYSCLLSCHLKHGDLDSASHMVLEMLRNAKRAQNSIGVANLIFETDDMLQQPNVPSMEISTGLGCGKTRNLPSGAIGYEDFLHDRKFVTLEAEAKELLDGMVFELQNQFELISTERGILKPTEKTYVRLVKAFLEAGKTKGLVDFLIKSDKEDVPVSVDISILSNVINACISLGWLDEAHDLLDEMRLAGIKSSSDSYNSLLEAYYGANRMSEIKSLESKEAKISSNAEEERASHSVEGGEIMSKLLQEVREGQKADFGINEWNNVIHFFCRRRLMSDAEKALKKMRSLGFVPNAQTFGSLVNGYAAVGGKYLEVAGLWGQMKSCGQAGMEFDVELLDSVLFTFVRGGFFTRANEVAEMMEEGEMFVDKYKYRSLYLKYHRALYKGKAPKFQKESELRRREAALAFKKWVGL</sequence>
<comment type="caution">
    <text evidence="5">The sequence shown here is derived from an EMBL/GenBank/DDBJ whole genome shotgun (WGS) entry which is preliminary data.</text>
</comment>
<dbReference type="InterPro" id="IPR057440">
    <property type="entry name" value="At1g68980-like_TPR"/>
</dbReference>
<evidence type="ECO:0000256" key="1">
    <source>
        <dbReference type="ARBA" id="ARBA00007626"/>
    </source>
</evidence>
<reference evidence="5 6" key="1">
    <citation type="journal article" date="2013" name="BMC Genomics">
        <title>The miniature genome of a carnivorous plant Genlisea aurea contains a low number of genes and short non-coding sequences.</title>
        <authorList>
            <person name="Leushkin E.V."/>
            <person name="Sutormin R.A."/>
            <person name="Nabieva E.R."/>
            <person name="Penin A.A."/>
            <person name="Kondrashov A.S."/>
            <person name="Logacheva M.D."/>
        </authorList>
    </citation>
    <scope>NUCLEOTIDE SEQUENCE [LARGE SCALE GENOMIC DNA]</scope>
</reference>
<keyword evidence="2" id="KW-0677">Repeat</keyword>
<accession>S8DVB7</accession>
<feature type="non-terminal residue" evidence="5">
    <location>
        <position position="1"/>
    </location>
</feature>
<dbReference type="OrthoDB" id="726314at2759"/>
<dbReference type="Proteomes" id="UP000015453">
    <property type="component" value="Unassembled WGS sequence"/>
</dbReference>
<dbReference type="Pfam" id="PF01535">
    <property type="entry name" value="PPR"/>
    <property type="match status" value="2"/>
</dbReference>
<feature type="repeat" description="PPR" evidence="3">
    <location>
        <begin position="404"/>
        <end position="438"/>
    </location>
</feature>
<evidence type="ECO:0000256" key="2">
    <source>
        <dbReference type="ARBA" id="ARBA00022737"/>
    </source>
</evidence>
<dbReference type="PANTHER" id="PTHR46598">
    <property type="entry name" value="BNAC05G43320D PROTEIN"/>
    <property type="match status" value="1"/>
</dbReference>
<dbReference type="InterPro" id="IPR011990">
    <property type="entry name" value="TPR-like_helical_dom_sf"/>
</dbReference>
<dbReference type="PROSITE" id="PS51375">
    <property type="entry name" value="PPR"/>
    <property type="match status" value="2"/>
</dbReference>
<dbReference type="AlphaFoldDB" id="S8DVB7"/>
<feature type="repeat" description="PPR" evidence="3">
    <location>
        <begin position="504"/>
        <end position="538"/>
    </location>
</feature>
<dbReference type="InterPro" id="IPR002885">
    <property type="entry name" value="PPR_rpt"/>
</dbReference>
<dbReference type="Pfam" id="PF25245">
    <property type="entry name" value="TPR_At1g68980"/>
    <property type="match status" value="1"/>
</dbReference>
<dbReference type="EMBL" id="AUSU01003285">
    <property type="protein sequence ID" value="EPS67118.1"/>
    <property type="molecule type" value="Genomic_DNA"/>
</dbReference>
<evidence type="ECO:0000313" key="5">
    <source>
        <dbReference type="EMBL" id="EPS67118.1"/>
    </source>
</evidence>
<evidence type="ECO:0000259" key="4">
    <source>
        <dbReference type="Pfam" id="PF25245"/>
    </source>
</evidence>